<feature type="compositionally biased region" description="Basic and acidic residues" evidence="2">
    <location>
        <begin position="1232"/>
        <end position="1241"/>
    </location>
</feature>
<feature type="region of interest" description="Disordered" evidence="2">
    <location>
        <begin position="2103"/>
        <end position="2126"/>
    </location>
</feature>
<feature type="compositionally biased region" description="Basic residues" evidence="2">
    <location>
        <begin position="1893"/>
        <end position="1902"/>
    </location>
</feature>
<feature type="chain" id="PRO_5034052110" evidence="3">
    <location>
        <begin position="22"/>
        <end position="2162"/>
    </location>
</feature>
<feature type="coiled-coil region" evidence="1">
    <location>
        <begin position="351"/>
        <end position="378"/>
    </location>
</feature>
<feature type="compositionally biased region" description="Polar residues" evidence="2">
    <location>
        <begin position="1353"/>
        <end position="1368"/>
    </location>
</feature>
<proteinExistence type="predicted"/>
<feature type="region of interest" description="Disordered" evidence="2">
    <location>
        <begin position="1888"/>
        <end position="1910"/>
    </location>
</feature>
<evidence type="ECO:0000256" key="2">
    <source>
        <dbReference type="SAM" id="MobiDB-lite"/>
    </source>
</evidence>
<feature type="region of interest" description="Disordered" evidence="2">
    <location>
        <begin position="1815"/>
        <end position="1839"/>
    </location>
</feature>
<feature type="compositionally biased region" description="Basic residues" evidence="2">
    <location>
        <begin position="2105"/>
        <end position="2116"/>
    </location>
</feature>
<protein>
    <submittedName>
        <fullName evidence="4">Uncharacterized protein</fullName>
    </submittedName>
</protein>
<evidence type="ECO:0000256" key="3">
    <source>
        <dbReference type="SAM" id="SignalP"/>
    </source>
</evidence>
<keyword evidence="3" id="KW-0732">Signal</keyword>
<feature type="compositionally biased region" description="Polar residues" evidence="2">
    <location>
        <begin position="1824"/>
        <end position="1835"/>
    </location>
</feature>
<organism evidence="4">
    <name type="scientific">Cacopsylla melanoneura</name>
    <dbReference type="NCBI Taxonomy" id="428564"/>
    <lineage>
        <taxon>Eukaryota</taxon>
        <taxon>Metazoa</taxon>
        <taxon>Ecdysozoa</taxon>
        <taxon>Arthropoda</taxon>
        <taxon>Hexapoda</taxon>
        <taxon>Insecta</taxon>
        <taxon>Pterygota</taxon>
        <taxon>Neoptera</taxon>
        <taxon>Paraneoptera</taxon>
        <taxon>Hemiptera</taxon>
        <taxon>Sternorrhyncha</taxon>
        <taxon>Psylloidea</taxon>
        <taxon>Psyllidae</taxon>
        <taxon>Psyllinae</taxon>
        <taxon>Cacopsylla</taxon>
    </lineage>
</organism>
<dbReference type="EMBL" id="HBUF01334292">
    <property type="protein sequence ID" value="CAG6697604.1"/>
    <property type="molecule type" value="Transcribed_RNA"/>
</dbReference>
<accession>A0A8D8U370</accession>
<feature type="compositionally biased region" description="Basic and acidic residues" evidence="2">
    <location>
        <begin position="1277"/>
        <end position="1288"/>
    </location>
</feature>
<feature type="region of interest" description="Disordered" evidence="2">
    <location>
        <begin position="1353"/>
        <end position="1395"/>
    </location>
</feature>
<feature type="region of interest" description="Disordered" evidence="2">
    <location>
        <begin position="1132"/>
        <end position="1174"/>
    </location>
</feature>
<feature type="region of interest" description="Disordered" evidence="2">
    <location>
        <begin position="951"/>
        <end position="980"/>
    </location>
</feature>
<feature type="signal peptide" evidence="3">
    <location>
        <begin position="1"/>
        <end position="21"/>
    </location>
</feature>
<reference evidence="4" key="1">
    <citation type="submission" date="2021-05" db="EMBL/GenBank/DDBJ databases">
        <authorList>
            <person name="Alioto T."/>
            <person name="Alioto T."/>
            <person name="Gomez Garrido J."/>
        </authorList>
    </citation>
    <scope>NUCLEOTIDE SEQUENCE</scope>
</reference>
<feature type="compositionally biased region" description="Basic and acidic residues" evidence="2">
    <location>
        <begin position="1159"/>
        <end position="1174"/>
    </location>
</feature>
<evidence type="ECO:0000256" key="1">
    <source>
        <dbReference type="SAM" id="Coils"/>
    </source>
</evidence>
<feature type="compositionally biased region" description="Basic and acidic residues" evidence="2">
    <location>
        <begin position="1369"/>
        <end position="1378"/>
    </location>
</feature>
<feature type="compositionally biased region" description="Basic residues" evidence="2">
    <location>
        <begin position="1149"/>
        <end position="1158"/>
    </location>
</feature>
<sequence>MRCGNTFWIYLLGLSHRLVFCFHHEPEYELDCTTRSESYERVKARAQAIMYQGTASYRRNYDFIKLKKRHMFYGTKLMEDQYQPQIKFMNSSEFQKDSCPVKSPAQVVRDKEKFLRDNPDYKHELDLYYDHLMKNRTDIFLEDEDIVKYRRMMRHENWPHTVDWNRFRRFTNTTYPTEDPLSLELHRIHEKLFRTKDPLVALEAIIRRKAEQYRREKMGKNATNLIDNKVVAYRYQRRPKVNRTCLYGKPYIPDSDEYVKEMINRRPKDPKNSEEPDFIKFCLNRGYNFEIESKSTLQLRRNYTIPYVNLNQGELHRTEAFDTETDLPPEIDEDAVRAQYSSELDALRRLKSLERSRNEALMRQVNKLKKKLVSTTTEESVWMNHPMILNRLFGHQIIVDKCMGDNVTFVPTTVNFHRLYEMLRNTRTTDVSLLSREIMRGQDTLQASQFEKYLEFMRKHKNNSVLTAQELINEECKAIGKYDYFKVDHDGVEVMVNNSHEIMDLVKRHDEDRARERISQEIGNRSKENFNVWDHWEPKNKSTTEDPRVLRDEVLYRAPASYLSDEHPADNTSDEVDLMWKRFKMEVSPDYTFDDTTVNHHRTTPPSTAPPPTHRPWEVFRSKIHFIDQVENRKIGLDPRPEEYEEQHARVLEYENEAGDPVRVHEIGFSPTQPHLFEDGYDMNNIVNEHKYDELARGTPDPDRVIELAVPEDRSYMDLDPEEAVAGTLRNSNLTTLRWRAITRPTTPSTTTGKATVALWKVKSSQRYWQRLEDRKRWEIEKLHRTSTPNISTRLPIGILDEDDIYYDNIRPGAAKCPTVNLAKLRERLEEITASYQVGSFENLSYKSKKNAMRASIKRQRILDEYYSRKFSMSTLEPPTRRPWNFLHVSSARYYWGNVQHTFQIHYMNSSEAYEDDKQEFYARLKLNKKPKPSTSSTTAAAITFTDAMSPTKPKKIKAEKTKKTKPPGPSTTTRPQTDFPIPLMNGSYEEWVTWRKELEEANNIISWYSDTSERIAWYKQNKSLHTKAPIEQPGVYYESTDNDYPVNCSLSLETDVPPPEVQWKQYVTWQKKHFTRRDLTIESVEEPPYAKLPFDLRTTLDSRFHQTTLVPRKTSPRILIDSSEEWHKLNRAIPRNTRYPEPPPGGPTKKKSNRKRRSVNDHERRLSNDTDPNAEKAFEKIRLSRNNILNPIENILDAQNIKNKILADLNNLQNLQFSFRKKYSGGYIGSKPKDNSKGEGDQTLPENQEADTDNNDDGSNGDTTEKDNENLVNNQESDHRDYGKNEDTMESANENDNVHIDRDNSDNVKDGNNVKHSVDIKTQTTPTLLDLNRLIRHLENLKLKGDAKQIDTNTYNGKTIDNSNVISENKDEDRQNDKSSNGNIEAKSEKLDERERTMMENTKMLIQYLEGKHNKQIEEPGKQIKNENTHPSKSKHLKITKNNSLLDRANRVEFKNNLMDMPEMIELKQYISDLKKINENNMGEHIINEMMNGDLSSSDVVHDLKKVFGIFERNTTSFGVTDVTLDVKDNQTKLTTNLQDEELSSMTDENYGDKKPVLFAGEVGEVVTNVSSTIKSSFKTIPRNDISSNGSAKDTTAKETSIDDQDIEKLNVPVDNINYDINSNLINNPANGLNDEAVETINNEYEIKQTKSQSKLQMTNILLTLYNLVIDILKATFTCIDIVVKEFGNIKGQIREEYVELKQKAHELIKTVVLCLEVEESVINLIKYTRLQENYTNPRLSLHRLRRFVCANPIIREASDINRMEVMNGGKIDSQKVTETCMSHKFNDADAKKVPDTIKNEAILQKTNANNVFNDLSKDKQNGNENFPNSNRPRTQSEKGLIPEIQKVGAFFQQIWSRLQNKKPVHFGQYVRLPSEISQHFLRLNHGGSVKHAQHKHRRRRNDPGRQKRDVVYTYSDESTIDPDDQWYIDLAAREFVQGRDLRDPKFNRSKIIKNMKRAGIFSVDNFSMECLSNQTWPTIEPPTTWSRNFSSKYRPSPFWNWTRYLEVHYSFMDFLFGTGTPFTTKKTKRNLSAKRLRAHQAFMEYKMRKAGNWTGGVTLLPPTTPQKNRSKIEDSEELNSELRRISSIVWSYTETTDPGGRLYTKKKKKKTKKGDKKESESEDDVYDHRFEDNIPNTTAHIADWDYANRMFRHWGNIRNN</sequence>
<keyword evidence="1" id="KW-0175">Coiled coil</keyword>
<name>A0A8D8U370_9HEMI</name>
<feature type="region of interest" description="Disordered" evidence="2">
    <location>
        <begin position="1226"/>
        <end position="1320"/>
    </location>
</feature>
<feature type="compositionally biased region" description="Basic and acidic residues" evidence="2">
    <location>
        <begin position="1297"/>
        <end position="1320"/>
    </location>
</feature>
<feature type="region of interest" description="Disordered" evidence="2">
    <location>
        <begin position="595"/>
        <end position="615"/>
    </location>
</feature>
<evidence type="ECO:0000313" key="4">
    <source>
        <dbReference type="EMBL" id="CAG6697604.1"/>
    </source>
</evidence>